<evidence type="ECO:0000313" key="2">
    <source>
        <dbReference type="Proteomes" id="UP001295423"/>
    </source>
</evidence>
<proteinExistence type="predicted"/>
<keyword evidence="2" id="KW-1185">Reference proteome</keyword>
<dbReference type="EMBL" id="CAKOGP040001814">
    <property type="protein sequence ID" value="CAJ1952889.1"/>
    <property type="molecule type" value="Genomic_DNA"/>
</dbReference>
<name>A0AAD2FTE9_9STRA</name>
<organism evidence="1 2">
    <name type="scientific">Cylindrotheca closterium</name>
    <dbReference type="NCBI Taxonomy" id="2856"/>
    <lineage>
        <taxon>Eukaryota</taxon>
        <taxon>Sar</taxon>
        <taxon>Stramenopiles</taxon>
        <taxon>Ochrophyta</taxon>
        <taxon>Bacillariophyta</taxon>
        <taxon>Bacillariophyceae</taxon>
        <taxon>Bacillariophycidae</taxon>
        <taxon>Bacillariales</taxon>
        <taxon>Bacillariaceae</taxon>
        <taxon>Cylindrotheca</taxon>
    </lineage>
</organism>
<gene>
    <name evidence="1" type="ORF">CYCCA115_LOCUS13767</name>
</gene>
<dbReference type="Proteomes" id="UP001295423">
    <property type="component" value="Unassembled WGS sequence"/>
</dbReference>
<comment type="caution">
    <text evidence="1">The sequence shown here is derived from an EMBL/GenBank/DDBJ whole genome shotgun (WGS) entry which is preliminary data.</text>
</comment>
<protein>
    <submittedName>
        <fullName evidence="1">Uncharacterized protein</fullName>
    </submittedName>
</protein>
<sequence length="251" mass="28674">MRAIRAILTTNNEIWDRCKGSITVQPSATHKSATFTRYEYNFAKALKVTEDGSLQVKTEAERSDLEFDLSLLGGLPDEISLLSPPFLKDDDGNQTVFVDYEAYFEKTSILHDSVIGPFLVELKTHLENVQVCLGEIDSWLMFPQDTTSFLESVFKVALETPTEEHIEKCSFSSSHPKRTCRCHYAYSRHSTSQRCPLKPRQKFKCGGCKDNKVACLGTFHSLPGMFDTEFDLTNDLHRRRLQHFVAFMNEK</sequence>
<dbReference type="AlphaFoldDB" id="A0AAD2FTE9"/>
<evidence type="ECO:0000313" key="1">
    <source>
        <dbReference type="EMBL" id="CAJ1952889.1"/>
    </source>
</evidence>
<accession>A0AAD2FTE9</accession>
<reference evidence="1" key="1">
    <citation type="submission" date="2023-08" db="EMBL/GenBank/DDBJ databases">
        <authorList>
            <person name="Audoor S."/>
            <person name="Bilcke G."/>
        </authorList>
    </citation>
    <scope>NUCLEOTIDE SEQUENCE</scope>
</reference>